<dbReference type="GO" id="GO:0046914">
    <property type="term" value="F:transition metal ion binding"/>
    <property type="evidence" value="ECO:0007669"/>
    <property type="project" value="InterPro"/>
</dbReference>
<name>A0A7Y9ZAT2_9MICO</name>
<dbReference type="SUPFAM" id="SSF50037">
    <property type="entry name" value="C-terminal domain of transcriptional repressors"/>
    <property type="match status" value="1"/>
</dbReference>
<dbReference type="InterPro" id="IPR008988">
    <property type="entry name" value="Transcriptional_repressor_C"/>
</dbReference>
<protein>
    <submittedName>
        <fullName evidence="3">Ferrous iron transport protein A</fullName>
    </submittedName>
</protein>
<dbReference type="SMART" id="SM00899">
    <property type="entry name" value="FeoA"/>
    <property type="match status" value="1"/>
</dbReference>
<dbReference type="OrthoDB" id="4420166at2"/>
<dbReference type="InterPro" id="IPR038157">
    <property type="entry name" value="FeoA_core_dom"/>
</dbReference>
<evidence type="ECO:0000313" key="4">
    <source>
        <dbReference type="Proteomes" id="UP000547973"/>
    </source>
</evidence>
<dbReference type="EMBL" id="JACBZO010000001">
    <property type="protein sequence ID" value="NYI39896.1"/>
    <property type="molecule type" value="Genomic_DNA"/>
</dbReference>
<reference evidence="3 4" key="1">
    <citation type="submission" date="2020-07" db="EMBL/GenBank/DDBJ databases">
        <title>Sequencing the genomes of 1000 actinobacteria strains.</title>
        <authorList>
            <person name="Klenk H.-P."/>
        </authorList>
    </citation>
    <scope>NUCLEOTIDE SEQUENCE [LARGE SCALE GENOMIC DNA]</scope>
    <source>
        <strain evidence="3 4">DSM 19970</strain>
    </source>
</reference>
<dbReference type="Gene3D" id="2.30.30.90">
    <property type="match status" value="1"/>
</dbReference>
<evidence type="ECO:0000313" key="3">
    <source>
        <dbReference type="EMBL" id="NYI39896.1"/>
    </source>
</evidence>
<comment type="caution">
    <text evidence="3">The sequence shown here is derived from an EMBL/GenBank/DDBJ whole genome shotgun (WGS) entry which is preliminary data.</text>
</comment>
<gene>
    <name evidence="3" type="ORF">BKA03_000015</name>
</gene>
<evidence type="ECO:0000256" key="1">
    <source>
        <dbReference type="ARBA" id="ARBA00023004"/>
    </source>
</evidence>
<dbReference type="InterPro" id="IPR007167">
    <property type="entry name" value="Fe-transptr_FeoA-like"/>
</dbReference>
<organism evidence="3 4">
    <name type="scientific">Demequina lutea</name>
    <dbReference type="NCBI Taxonomy" id="431489"/>
    <lineage>
        <taxon>Bacteria</taxon>
        <taxon>Bacillati</taxon>
        <taxon>Actinomycetota</taxon>
        <taxon>Actinomycetes</taxon>
        <taxon>Micrococcales</taxon>
        <taxon>Demequinaceae</taxon>
        <taxon>Demequina</taxon>
    </lineage>
</organism>
<dbReference type="Pfam" id="PF04023">
    <property type="entry name" value="FeoA"/>
    <property type="match status" value="1"/>
</dbReference>
<dbReference type="RefSeq" id="WP_083971798.1">
    <property type="nucleotide sequence ID" value="NZ_BBRC01000012.1"/>
</dbReference>
<feature type="domain" description="Ferrous iron transporter FeoA-like" evidence="2">
    <location>
        <begin position="1"/>
        <end position="72"/>
    </location>
</feature>
<dbReference type="AlphaFoldDB" id="A0A7Y9ZAT2"/>
<keyword evidence="1" id="KW-0408">Iron</keyword>
<evidence type="ECO:0000259" key="2">
    <source>
        <dbReference type="SMART" id="SM00899"/>
    </source>
</evidence>
<sequence length="73" mass="7335">MLLSALRPGVAAHVRAVSTESSAVLRLREMGLRPGALVRMAGRGAGGSRIITIGAARIAIDGATAALIDVEAA</sequence>
<accession>A0A7Y9ZAT2</accession>
<proteinExistence type="predicted"/>
<dbReference type="Proteomes" id="UP000547973">
    <property type="component" value="Unassembled WGS sequence"/>
</dbReference>
<keyword evidence="4" id="KW-1185">Reference proteome</keyword>